<dbReference type="EMBL" id="LVYV01000045">
    <property type="protein sequence ID" value="KZD21532.1"/>
    <property type="molecule type" value="Genomic_DNA"/>
</dbReference>
<name>A0A161SME2_9BRAD</name>
<feature type="transmembrane region" description="Helical" evidence="4">
    <location>
        <begin position="368"/>
        <end position="389"/>
    </location>
</feature>
<reference evidence="6 7" key="1">
    <citation type="submission" date="2016-03" db="EMBL/GenBank/DDBJ databases">
        <title>Microsymbionts genomes from the relict species Vavilovia formosa (Stev.) Fed.</title>
        <authorList>
            <person name="Kopat V."/>
            <person name="Chirak E."/>
            <person name="Kimeklis A."/>
            <person name="Andronov E."/>
        </authorList>
    </citation>
    <scope>NUCLEOTIDE SEQUENCE [LARGE SCALE GENOMIC DNA]</scope>
    <source>
        <strain evidence="6 7">Vaf07</strain>
    </source>
</reference>
<keyword evidence="2" id="KW-0328">Glycosyltransferase</keyword>
<dbReference type="CDD" id="cd06423">
    <property type="entry name" value="CESA_like"/>
    <property type="match status" value="1"/>
</dbReference>
<dbReference type="PANTHER" id="PTHR43630">
    <property type="entry name" value="POLY-BETA-1,6-N-ACETYL-D-GLUCOSAMINE SYNTHASE"/>
    <property type="match status" value="1"/>
</dbReference>
<accession>A0A161SME2</accession>
<evidence type="ECO:0000259" key="5">
    <source>
        <dbReference type="Pfam" id="PF00535"/>
    </source>
</evidence>
<dbReference type="AlphaFoldDB" id="A0A161SME2"/>
<evidence type="ECO:0000313" key="7">
    <source>
        <dbReference type="Proteomes" id="UP000076574"/>
    </source>
</evidence>
<evidence type="ECO:0000256" key="2">
    <source>
        <dbReference type="ARBA" id="ARBA00022676"/>
    </source>
</evidence>
<comment type="caution">
    <text evidence="6">The sequence shown here is derived from an EMBL/GenBank/DDBJ whole genome shotgun (WGS) entry which is preliminary data.</text>
</comment>
<protein>
    <submittedName>
        <fullName evidence="6">Glycosyl transferase</fullName>
    </submittedName>
</protein>
<dbReference type="InterPro" id="IPR001173">
    <property type="entry name" value="Glyco_trans_2-like"/>
</dbReference>
<sequence length="486" mass="53446">MTISLQAAFAAASPRITPRRMPFISLMIYLAVLALWALLFGRAFFLTSIWAWSAGMVYIAYDTVLMLYVVWQTLPLAVSARGPSAAVAAESRPSVGILIAAHNEALNLPEALAAIARQSDAPDLILIADDGSRDATDTLLRDRYGLAIPAVGQSSIGQFGSSRLQWLRLPHQGKARALNTAILKADTDIVITLDADTFLADDAIAEMRAAFAADPALVAAGGILVPVCDDSASGRVMQWFQTYEYIRNIISRFAWMRGNSLLLISGAFAGFRREALVAVGGFDAECLVEDYELTHRMHRHAVDHGLDWQLRMVGTSLAHTEAPSHIMTFLRQRRRWFAGFLQTQYWNRDMTGNRRYGRLGLRMLPIKALDTLQPIYGLTAFALLLALLVTGKIAIAVPVFGLITAKIVADFLVYLWTVHLYQRLTGGRTRTSFAAAVFAAILEPFSFQLLRHAGAAWGWIAFLRGNNEWGFAPVTLPPRQAPNAGE</sequence>
<keyword evidence="3 6" id="KW-0808">Transferase</keyword>
<keyword evidence="4" id="KW-0812">Transmembrane</keyword>
<dbReference type="SUPFAM" id="SSF53448">
    <property type="entry name" value="Nucleotide-diphospho-sugar transferases"/>
    <property type="match status" value="1"/>
</dbReference>
<dbReference type="InterPro" id="IPR029044">
    <property type="entry name" value="Nucleotide-diphossugar_trans"/>
</dbReference>
<keyword evidence="7" id="KW-1185">Reference proteome</keyword>
<keyword evidence="4" id="KW-1133">Transmembrane helix</keyword>
<proteinExistence type="inferred from homology"/>
<comment type="similarity">
    <text evidence="1">Belongs to the glycosyltransferase 2 family.</text>
</comment>
<dbReference type="PANTHER" id="PTHR43630:SF1">
    <property type="entry name" value="POLY-BETA-1,6-N-ACETYL-D-GLUCOSAMINE SYNTHASE"/>
    <property type="match status" value="1"/>
</dbReference>
<dbReference type="GO" id="GO:0016757">
    <property type="term" value="F:glycosyltransferase activity"/>
    <property type="evidence" value="ECO:0007669"/>
    <property type="project" value="UniProtKB-KW"/>
</dbReference>
<evidence type="ECO:0000256" key="1">
    <source>
        <dbReference type="ARBA" id="ARBA00006739"/>
    </source>
</evidence>
<evidence type="ECO:0000313" key="6">
    <source>
        <dbReference type="EMBL" id="KZD21532.1"/>
    </source>
</evidence>
<gene>
    <name evidence="6" type="ORF">A4A58_14340</name>
</gene>
<dbReference type="Gene3D" id="3.90.550.10">
    <property type="entry name" value="Spore Coat Polysaccharide Biosynthesis Protein SpsA, Chain A"/>
    <property type="match status" value="1"/>
</dbReference>
<dbReference type="STRING" id="943830.A4A58_14340"/>
<dbReference type="RefSeq" id="WP_068736746.1">
    <property type="nucleotide sequence ID" value="NZ_LVYV01000045.1"/>
</dbReference>
<feature type="transmembrane region" description="Helical" evidence="4">
    <location>
        <begin position="395"/>
        <end position="421"/>
    </location>
</feature>
<dbReference type="Pfam" id="PF00535">
    <property type="entry name" value="Glycos_transf_2"/>
    <property type="match status" value="1"/>
</dbReference>
<dbReference type="Proteomes" id="UP000076574">
    <property type="component" value="Unassembled WGS sequence"/>
</dbReference>
<evidence type="ECO:0000256" key="3">
    <source>
        <dbReference type="ARBA" id="ARBA00022679"/>
    </source>
</evidence>
<feature type="domain" description="Glycosyltransferase 2-like" evidence="5">
    <location>
        <begin position="97"/>
        <end position="276"/>
    </location>
</feature>
<keyword evidence="4" id="KW-0472">Membrane</keyword>
<feature type="transmembrane region" description="Helical" evidence="4">
    <location>
        <begin position="23"/>
        <end position="43"/>
    </location>
</feature>
<dbReference type="OrthoDB" id="276604at2"/>
<organism evidence="6 7">
    <name type="scientific">Tardiphaga robiniae</name>
    <dbReference type="NCBI Taxonomy" id="943830"/>
    <lineage>
        <taxon>Bacteria</taxon>
        <taxon>Pseudomonadati</taxon>
        <taxon>Pseudomonadota</taxon>
        <taxon>Alphaproteobacteria</taxon>
        <taxon>Hyphomicrobiales</taxon>
        <taxon>Nitrobacteraceae</taxon>
        <taxon>Tardiphaga</taxon>
    </lineage>
</organism>
<evidence type="ECO:0000256" key="4">
    <source>
        <dbReference type="SAM" id="Phobius"/>
    </source>
</evidence>
<feature type="transmembrane region" description="Helical" evidence="4">
    <location>
        <begin position="49"/>
        <end position="71"/>
    </location>
</feature>